<gene>
    <name evidence="2" type="ORF">AB8998_30865</name>
</gene>
<evidence type="ECO:0000256" key="1">
    <source>
        <dbReference type="SAM" id="MobiDB-lite"/>
    </source>
</evidence>
<proteinExistence type="predicted"/>
<accession>A0ABV4C936</accession>
<feature type="region of interest" description="Disordered" evidence="1">
    <location>
        <begin position="93"/>
        <end position="112"/>
    </location>
</feature>
<organism evidence="2 3">
    <name type="scientific">Mycobacterium servetii</name>
    <dbReference type="NCBI Taxonomy" id="3237418"/>
    <lineage>
        <taxon>Bacteria</taxon>
        <taxon>Bacillati</taxon>
        <taxon>Actinomycetota</taxon>
        <taxon>Actinomycetes</taxon>
        <taxon>Mycobacteriales</taxon>
        <taxon>Mycobacteriaceae</taxon>
        <taxon>Mycobacterium</taxon>
    </lineage>
</organism>
<keyword evidence="3" id="KW-1185">Reference proteome</keyword>
<protein>
    <submittedName>
        <fullName evidence="2">Uncharacterized protein</fullName>
    </submittedName>
</protein>
<comment type="caution">
    <text evidence="2">The sequence shown here is derived from an EMBL/GenBank/DDBJ whole genome shotgun (WGS) entry which is preliminary data.</text>
</comment>
<dbReference type="EMBL" id="JBGEDP010000003">
    <property type="protein sequence ID" value="MEY8019055.1"/>
    <property type="molecule type" value="Genomic_DNA"/>
</dbReference>
<sequence length="150" mass="15335">MRDAAMNGTAYALIEPIPADAVGGADGHPWQPAARHTGHRSDGVVSTGAAKDEIGELRRIVDLDTPPAPPGPAAPPAVEACAAPANAAALSEPAGSAVRSGDNGGPHTAGADWWSLLQDDDPEEHVKVERVPETGIPHDIAIEGARWPNA</sequence>
<feature type="region of interest" description="Disordered" evidence="1">
    <location>
        <begin position="23"/>
        <end position="46"/>
    </location>
</feature>
<reference evidence="2 3" key="1">
    <citation type="submission" date="2024-08" db="EMBL/GenBank/DDBJ databases">
        <title>Mycobacterium servetensis sp. nov., a novel rapid-growing mycobacterial species recovered from a human patient in Zaragoza, Spain.</title>
        <authorList>
            <person name="Tristancho-Baro A.I."/>
            <person name="Buenestado-Serrano S."/>
            <person name="Garcia De Viedma D."/>
            <person name="Milagro-Beamonte A."/>
            <person name="Burillo N."/>
            <person name="Sanz S."/>
            <person name="Lopez-Calleja A.I."/>
            <person name="Penas-Utrilla D."/>
            <person name="Guardingo M."/>
            <person name="Garcia M.J."/>
            <person name="Vinuelas-Bayon J."/>
        </authorList>
    </citation>
    <scope>NUCLEOTIDE SEQUENCE [LARGE SCALE GENOMIC DNA]</scope>
    <source>
        <strain evidence="3">HUMS_12744610</strain>
    </source>
</reference>
<dbReference type="RefSeq" id="WP_369742086.1">
    <property type="nucleotide sequence ID" value="NZ_JBGEDP010000003.1"/>
</dbReference>
<dbReference type="Proteomes" id="UP001564760">
    <property type="component" value="Unassembled WGS sequence"/>
</dbReference>
<name>A0ABV4C936_9MYCO</name>
<evidence type="ECO:0000313" key="3">
    <source>
        <dbReference type="Proteomes" id="UP001564760"/>
    </source>
</evidence>
<evidence type="ECO:0000313" key="2">
    <source>
        <dbReference type="EMBL" id="MEY8019055.1"/>
    </source>
</evidence>